<dbReference type="KEGG" id="cic:CICLE_v10024670mg"/>
<dbReference type="Gramene" id="ESR54061">
    <property type="protein sequence ID" value="ESR54061"/>
    <property type="gene ID" value="CICLE_v10024670mg"/>
</dbReference>
<sequence length="69" mass="7632">MKTKALRTGQTDLSQREVSLQRMAKAHVALYALGNLPLPLSSPRGVIITHGTGHYHMWPHHSPPLPLTD</sequence>
<dbReference type="InParanoid" id="V4TVV5"/>
<protein>
    <submittedName>
        <fullName evidence="1">Uncharacterized protein</fullName>
    </submittedName>
</protein>
<evidence type="ECO:0000313" key="1">
    <source>
        <dbReference type="EMBL" id="ESR54061.1"/>
    </source>
</evidence>
<dbReference type="Proteomes" id="UP000030687">
    <property type="component" value="Unassembled WGS sequence"/>
</dbReference>
<name>V4TVV5_CITCL</name>
<dbReference type="AlphaFoldDB" id="V4TVV5"/>
<evidence type="ECO:0000313" key="2">
    <source>
        <dbReference type="Proteomes" id="UP000030687"/>
    </source>
</evidence>
<proteinExistence type="predicted"/>
<gene>
    <name evidence="1" type="ORF">CICLE_v10024670mg</name>
</gene>
<keyword evidence="2" id="KW-1185">Reference proteome</keyword>
<organism evidence="1 2">
    <name type="scientific">Citrus clementina</name>
    <name type="common">Clementine</name>
    <name type="synonym">Citrus deliciosa x Citrus sinensis</name>
    <dbReference type="NCBI Taxonomy" id="85681"/>
    <lineage>
        <taxon>Eukaryota</taxon>
        <taxon>Viridiplantae</taxon>
        <taxon>Streptophyta</taxon>
        <taxon>Embryophyta</taxon>
        <taxon>Tracheophyta</taxon>
        <taxon>Spermatophyta</taxon>
        <taxon>Magnoliopsida</taxon>
        <taxon>eudicotyledons</taxon>
        <taxon>Gunneridae</taxon>
        <taxon>Pentapetalae</taxon>
        <taxon>rosids</taxon>
        <taxon>malvids</taxon>
        <taxon>Sapindales</taxon>
        <taxon>Rutaceae</taxon>
        <taxon>Aurantioideae</taxon>
        <taxon>Citrus</taxon>
    </lineage>
</organism>
<accession>V4TVV5</accession>
<dbReference type="EMBL" id="KI536661">
    <property type="protein sequence ID" value="ESR54061.1"/>
    <property type="molecule type" value="Genomic_DNA"/>
</dbReference>
<reference evidence="1 2" key="1">
    <citation type="submission" date="2013-10" db="EMBL/GenBank/DDBJ databases">
        <authorList>
            <consortium name="International Citrus Genome Consortium"/>
            <person name="Jenkins J."/>
            <person name="Schmutz J."/>
            <person name="Prochnik S."/>
            <person name="Rokhsar D."/>
            <person name="Gmitter F."/>
            <person name="Ollitrault P."/>
            <person name="Machado M."/>
            <person name="Talon M."/>
            <person name="Wincker P."/>
            <person name="Jaillon O."/>
            <person name="Morgante M."/>
        </authorList>
    </citation>
    <scope>NUCLEOTIDE SEQUENCE</scope>
    <source>
        <strain evidence="2">cv. Clemenules</strain>
    </source>
</reference>